<feature type="region of interest" description="Disordered" evidence="1">
    <location>
        <begin position="119"/>
        <end position="155"/>
    </location>
</feature>
<evidence type="ECO:0000313" key="3">
    <source>
        <dbReference type="Proteomes" id="UP000299102"/>
    </source>
</evidence>
<reference evidence="2 3" key="1">
    <citation type="journal article" date="2019" name="Commun. Biol.">
        <title>The bagworm genome reveals a unique fibroin gene that provides high tensile strength.</title>
        <authorList>
            <person name="Kono N."/>
            <person name="Nakamura H."/>
            <person name="Ohtoshi R."/>
            <person name="Tomita M."/>
            <person name="Numata K."/>
            <person name="Arakawa K."/>
        </authorList>
    </citation>
    <scope>NUCLEOTIDE SEQUENCE [LARGE SCALE GENOMIC DNA]</scope>
</reference>
<dbReference type="Proteomes" id="UP000299102">
    <property type="component" value="Unassembled WGS sequence"/>
</dbReference>
<organism evidence="2 3">
    <name type="scientific">Eumeta variegata</name>
    <name type="common">Bagworm moth</name>
    <name type="synonym">Eumeta japonica</name>
    <dbReference type="NCBI Taxonomy" id="151549"/>
    <lineage>
        <taxon>Eukaryota</taxon>
        <taxon>Metazoa</taxon>
        <taxon>Ecdysozoa</taxon>
        <taxon>Arthropoda</taxon>
        <taxon>Hexapoda</taxon>
        <taxon>Insecta</taxon>
        <taxon>Pterygota</taxon>
        <taxon>Neoptera</taxon>
        <taxon>Endopterygota</taxon>
        <taxon>Lepidoptera</taxon>
        <taxon>Glossata</taxon>
        <taxon>Ditrysia</taxon>
        <taxon>Tineoidea</taxon>
        <taxon>Psychidae</taxon>
        <taxon>Oiketicinae</taxon>
        <taxon>Eumeta</taxon>
    </lineage>
</organism>
<dbReference type="EMBL" id="BGZK01000490">
    <property type="protein sequence ID" value="GBP46857.1"/>
    <property type="molecule type" value="Genomic_DNA"/>
</dbReference>
<name>A0A4C1W9N3_EUMVA</name>
<comment type="caution">
    <text evidence="2">The sequence shown here is derived from an EMBL/GenBank/DDBJ whole genome shotgun (WGS) entry which is preliminary data.</text>
</comment>
<feature type="compositionally biased region" description="Basic and acidic residues" evidence="1">
    <location>
        <begin position="77"/>
        <end position="98"/>
    </location>
</feature>
<dbReference type="AlphaFoldDB" id="A0A4C1W9N3"/>
<evidence type="ECO:0000313" key="2">
    <source>
        <dbReference type="EMBL" id="GBP46857.1"/>
    </source>
</evidence>
<feature type="region of interest" description="Disordered" evidence="1">
    <location>
        <begin position="46"/>
        <end position="104"/>
    </location>
</feature>
<feature type="compositionally biased region" description="Basic and acidic residues" evidence="1">
    <location>
        <begin position="120"/>
        <end position="131"/>
    </location>
</feature>
<accession>A0A4C1W9N3</accession>
<sequence>MSSLASAASKRAFVVPAPFDAVSARSSTSYMHFKSRTYLIRSSFSRFRSRNTSRDVASKASRPRTMRGRPGTYLSDNTRDQDTRARARSEWTESDDSRMSTSDSFYTDDVFVGTAEDSLDELKKEKDCDSRKLKRNRAESPFAGGEKKMANFQTK</sequence>
<protein>
    <submittedName>
        <fullName evidence="2">Uncharacterized protein</fullName>
    </submittedName>
</protein>
<gene>
    <name evidence="2" type="ORF">EVAR_78559_1</name>
</gene>
<proteinExistence type="predicted"/>
<evidence type="ECO:0000256" key="1">
    <source>
        <dbReference type="SAM" id="MobiDB-lite"/>
    </source>
</evidence>
<keyword evidence="3" id="KW-1185">Reference proteome</keyword>